<accession>A0A6J1CNI7</accession>
<dbReference type="GO" id="GO:0006355">
    <property type="term" value="P:regulation of DNA-templated transcription"/>
    <property type="evidence" value="ECO:0007669"/>
    <property type="project" value="InterPro"/>
</dbReference>
<evidence type="ECO:0000256" key="2">
    <source>
        <dbReference type="ARBA" id="ARBA00023125"/>
    </source>
</evidence>
<dbReference type="PANTHER" id="PTHR31744">
    <property type="entry name" value="PROTEIN CUP-SHAPED COTYLEDON 2-RELATED"/>
    <property type="match status" value="1"/>
</dbReference>
<evidence type="ECO:0000256" key="1">
    <source>
        <dbReference type="ARBA" id="ARBA00023015"/>
    </source>
</evidence>
<name>A0A6J1CNI7_MOMCH</name>
<dbReference type="InterPro" id="IPR036093">
    <property type="entry name" value="NAC_dom_sf"/>
</dbReference>
<protein>
    <submittedName>
        <fullName evidence="7">NAC domain-containing protein 90-like</fullName>
    </submittedName>
</protein>
<evidence type="ECO:0000313" key="6">
    <source>
        <dbReference type="Proteomes" id="UP000504603"/>
    </source>
</evidence>
<evidence type="ECO:0000256" key="3">
    <source>
        <dbReference type="ARBA" id="ARBA00023163"/>
    </source>
</evidence>
<feature type="domain" description="NAC" evidence="5">
    <location>
        <begin position="16"/>
        <end position="166"/>
    </location>
</feature>
<evidence type="ECO:0000313" key="7">
    <source>
        <dbReference type="RefSeq" id="XP_022142672.1"/>
    </source>
</evidence>
<dbReference type="InterPro" id="IPR003441">
    <property type="entry name" value="NAC-dom"/>
</dbReference>
<evidence type="ECO:0000259" key="5">
    <source>
        <dbReference type="PROSITE" id="PS51005"/>
    </source>
</evidence>
<sequence length="251" mass="28638">MAMAMAIGEKEAKEEYPPGFRFYPTEEELISFYLRHQLVGTIPEKHRVVPLLNIYDSEPWDLPNFAGELCRGDSEQWFFLVPRQEREARGGRPSRTTAAGYWKATGSPVYVYSSCSKVIGLKKTMVFYRGRAPTGTKTKWKMNEYRAIDEEAKLRHEFSLCRVYVISGCFRAFDRRPMEATVGGPERRGKKTVQMARSPETSCSVPGTAEISGECAGSCSNLGMVEEDEEFEEALWEWDQIDFGPRIQKIN</sequence>
<reference evidence="7" key="1">
    <citation type="submission" date="2025-08" db="UniProtKB">
        <authorList>
            <consortium name="RefSeq"/>
        </authorList>
    </citation>
    <scope>IDENTIFICATION</scope>
    <source>
        <strain evidence="7">OHB3-1</strain>
    </source>
</reference>
<dbReference type="PROSITE" id="PS51005">
    <property type="entry name" value="NAC"/>
    <property type="match status" value="1"/>
</dbReference>
<keyword evidence="6" id="KW-1185">Reference proteome</keyword>
<keyword evidence="1" id="KW-0805">Transcription regulation</keyword>
<dbReference type="Pfam" id="PF02365">
    <property type="entry name" value="NAM"/>
    <property type="match status" value="1"/>
</dbReference>
<evidence type="ECO:0000256" key="4">
    <source>
        <dbReference type="ARBA" id="ARBA00023242"/>
    </source>
</evidence>
<gene>
    <name evidence="7" type="primary">LOC111012726</name>
</gene>
<dbReference type="Proteomes" id="UP000504603">
    <property type="component" value="Unplaced"/>
</dbReference>
<dbReference type="PANTHER" id="PTHR31744:SF220">
    <property type="entry name" value="LOW QUALITY PROTEIN: NAC DOMAIN-CONTAINING PROTEIN 90-LIKE"/>
    <property type="match status" value="1"/>
</dbReference>
<organism evidence="6 7">
    <name type="scientific">Momordica charantia</name>
    <name type="common">Bitter gourd</name>
    <name type="synonym">Balsam pear</name>
    <dbReference type="NCBI Taxonomy" id="3673"/>
    <lineage>
        <taxon>Eukaryota</taxon>
        <taxon>Viridiplantae</taxon>
        <taxon>Streptophyta</taxon>
        <taxon>Embryophyta</taxon>
        <taxon>Tracheophyta</taxon>
        <taxon>Spermatophyta</taxon>
        <taxon>Magnoliopsida</taxon>
        <taxon>eudicotyledons</taxon>
        <taxon>Gunneridae</taxon>
        <taxon>Pentapetalae</taxon>
        <taxon>rosids</taxon>
        <taxon>fabids</taxon>
        <taxon>Cucurbitales</taxon>
        <taxon>Cucurbitaceae</taxon>
        <taxon>Momordiceae</taxon>
        <taxon>Momordica</taxon>
    </lineage>
</organism>
<keyword evidence="4" id="KW-0539">Nucleus</keyword>
<dbReference type="RefSeq" id="XP_022142672.1">
    <property type="nucleotide sequence ID" value="XM_022286980.1"/>
</dbReference>
<dbReference type="SUPFAM" id="SSF101941">
    <property type="entry name" value="NAC domain"/>
    <property type="match status" value="1"/>
</dbReference>
<dbReference type="KEGG" id="mcha:111012726"/>
<dbReference type="AlphaFoldDB" id="A0A6J1CNI7"/>
<dbReference type="OrthoDB" id="622307at2759"/>
<dbReference type="GO" id="GO:0003677">
    <property type="term" value="F:DNA binding"/>
    <property type="evidence" value="ECO:0007669"/>
    <property type="project" value="UniProtKB-KW"/>
</dbReference>
<dbReference type="GeneID" id="111012726"/>
<keyword evidence="2" id="KW-0238">DNA-binding</keyword>
<dbReference type="Gene3D" id="2.170.150.80">
    <property type="entry name" value="NAC domain"/>
    <property type="match status" value="1"/>
</dbReference>
<proteinExistence type="predicted"/>
<keyword evidence="3" id="KW-0804">Transcription</keyword>